<dbReference type="PROSITE" id="PS50853">
    <property type="entry name" value="FN3"/>
    <property type="match status" value="2"/>
</dbReference>
<accession>A0A7V6A101</accession>
<feature type="domain" description="Fibronectin type-III" evidence="1">
    <location>
        <begin position="176"/>
        <end position="280"/>
    </location>
</feature>
<dbReference type="CDD" id="cd00063">
    <property type="entry name" value="FN3"/>
    <property type="match status" value="2"/>
</dbReference>
<proteinExistence type="predicted"/>
<dbReference type="InterPro" id="IPR003961">
    <property type="entry name" value="FN3_dom"/>
</dbReference>
<gene>
    <name evidence="2" type="ORF">ENV52_01045</name>
</gene>
<organism evidence="2">
    <name type="scientific">Desulfobacca acetoxidans</name>
    <dbReference type="NCBI Taxonomy" id="60893"/>
    <lineage>
        <taxon>Bacteria</taxon>
        <taxon>Pseudomonadati</taxon>
        <taxon>Thermodesulfobacteriota</taxon>
        <taxon>Desulfobaccia</taxon>
        <taxon>Desulfobaccales</taxon>
        <taxon>Desulfobaccaceae</taxon>
        <taxon>Desulfobacca</taxon>
    </lineage>
</organism>
<dbReference type="SMART" id="SM00060">
    <property type="entry name" value="FN3"/>
    <property type="match status" value="3"/>
</dbReference>
<feature type="domain" description="Fibronectin type-III" evidence="1">
    <location>
        <begin position="281"/>
        <end position="374"/>
    </location>
</feature>
<comment type="caution">
    <text evidence="2">The sequence shown here is derived from an EMBL/GenBank/DDBJ whole genome shotgun (WGS) entry which is preliminary data.</text>
</comment>
<dbReference type="EMBL" id="DTGR01000019">
    <property type="protein sequence ID" value="HHS28277.1"/>
    <property type="molecule type" value="Genomic_DNA"/>
</dbReference>
<dbReference type="Gene3D" id="2.60.40.10">
    <property type="entry name" value="Immunoglobulins"/>
    <property type="match status" value="2"/>
</dbReference>
<protein>
    <recommendedName>
        <fullName evidence="1">Fibronectin type-III domain-containing protein</fullName>
    </recommendedName>
</protein>
<reference evidence="2" key="1">
    <citation type="journal article" date="2020" name="mSystems">
        <title>Genome- and Community-Level Interaction Insights into Carbon Utilization and Element Cycling Functions of Hydrothermarchaeota in Hydrothermal Sediment.</title>
        <authorList>
            <person name="Zhou Z."/>
            <person name="Liu Y."/>
            <person name="Xu W."/>
            <person name="Pan J."/>
            <person name="Luo Z.H."/>
            <person name="Li M."/>
        </authorList>
    </citation>
    <scope>NUCLEOTIDE SEQUENCE [LARGE SCALE GENOMIC DNA]</scope>
    <source>
        <strain evidence="2">SpSt-767</strain>
    </source>
</reference>
<dbReference type="SUPFAM" id="SSF49265">
    <property type="entry name" value="Fibronectin type III"/>
    <property type="match status" value="2"/>
</dbReference>
<sequence>MRARAGCLTGLLPPWSAPSGSRIKARRLVALLLALLTLGLGDACGRKEMPISPDLVLPGPVRTFRLSQEGESLVASWVFPQVNQLGQPLTQLAGFRLYRCAVPGVSPAAGCAPDFVLLADIDLEYPAVGKVQGERVVYQDYTVAPGKCYSYRVAAYGPGGRLGSWSQVLSHAWGVLPAAPTSLAARAGDREVQLAWPEVRTLQDGGPVRDLAGYAVYRQTGGAAWQRLNPTPVPVNRYQDVAVKNEVEYTYMIRAVRRLGSYELASLDSPSRTVTPTDLTPPPPPMNLVAAPTSRGVELRWEPSPAADLAGYRVYRRRAGEPGSVRLTPELVKKPYFVDTQVMRGQTYYYTVSAVDDSKRANESAPSEEAVVAF</sequence>
<dbReference type="InterPro" id="IPR013783">
    <property type="entry name" value="Ig-like_fold"/>
</dbReference>
<dbReference type="AlphaFoldDB" id="A0A7V6A101"/>
<evidence type="ECO:0000259" key="1">
    <source>
        <dbReference type="PROSITE" id="PS50853"/>
    </source>
</evidence>
<evidence type="ECO:0000313" key="2">
    <source>
        <dbReference type="EMBL" id="HHS28277.1"/>
    </source>
</evidence>
<dbReference type="InterPro" id="IPR036116">
    <property type="entry name" value="FN3_sf"/>
</dbReference>
<name>A0A7V6A101_9BACT</name>